<evidence type="ECO:0000313" key="1">
    <source>
        <dbReference type="EMBL" id="KKM28206.1"/>
    </source>
</evidence>
<accession>A0A0F9IKR5</accession>
<dbReference type="AlphaFoldDB" id="A0A0F9IKR5"/>
<comment type="caution">
    <text evidence="1">The sequence shown here is derived from an EMBL/GenBank/DDBJ whole genome shotgun (WGS) entry which is preliminary data.</text>
</comment>
<gene>
    <name evidence="1" type="ORF">LCGC14_1567050</name>
</gene>
<dbReference type="EMBL" id="LAZR01012170">
    <property type="protein sequence ID" value="KKM28206.1"/>
    <property type="molecule type" value="Genomic_DNA"/>
</dbReference>
<sequence length="80" mass="9521">MGKYIKYRGRHKCPLLYIGKYIAWLTSSISFGKIHNAGYNAYYLGWLIVTVKIKFHHDFVERINAGTWPKRKLWIIKYGK</sequence>
<protein>
    <submittedName>
        <fullName evidence="1">Uncharacterized protein</fullName>
    </submittedName>
</protein>
<reference evidence="1" key="1">
    <citation type="journal article" date="2015" name="Nature">
        <title>Complex archaea that bridge the gap between prokaryotes and eukaryotes.</title>
        <authorList>
            <person name="Spang A."/>
            <person name="Saw J.H."/>
            <person name="Jorgensen S.L."/>
            <person name="Zaremba-Niedzwiedzka K."/>
            <person name="Martijn J."/>
            <person name="Lind A.E."/>
            <person name="van Eijk R."/>
            <person name="Schleper C."/>
            <person name="Guy L."/>
            <person name="Ettema T.J."/>
        </authorList>
    </citation>
    <scope>NUCLEOTIDE SEQUENCE</scope>
</reference>
<organism evidence="1">
    <name type="scientific">marine sediment metagenome</name>
    <dbReference type="NCBI Taxonomy" id="412755"/>
    <lineage>
        <taxon>unclassified sequences</taxon>
        <taxon>metagenomes</taxon>
        <taxon>ecological metagenomes</taxon>
    </lineage>
</organism>
<name>A0A0F9IKR5_9ZZZZ</name>
<proteinExistence type="predicted"/>